<dbReference type="AlphaFoldDB" id="A0AAD8AG26"/>
<evidence type="ECO:0000256" key="2">
    <source>
        <dbReference type="SAM" id="Coils"/>
    </source>
</evidence>
<evidence type="ECO:0000313" key="4">
    <source>
        <dbReference type="Proteomes" id="UP001233999"/>
    </source>
</evidence>
<dbReference type="EMBL" id="JASPKZ010001222">
    <property type="protein sequence ID" value="KAJ9598386.1"/>
    <property type="molecule type" value="Genomic_DNA"/>
</dbReference>
<dbReference type="GO" id="GO:0007346">
    <property type="term" value="P:regulation of mitotic cell cycle"/>
    <property type="evidence" value="ECO:0007669"/>
    <property type="project" value="TreeGrafter"/>
</dbReference>
<proteinExistence type="inferred from homology"/>
<keyword evidence="2" id="KW-0175">Coiled coil</keyword>
<dbReference type="GO" id="GO:0012505">
    <property type="term" value="C:endomembrane system"/>
    <property type="evidence" value="ECO:0007669"/>
    <property type="project" value="TreeGrafter"/>
</dbReference>
<organism evidence="3 4">
    <name type="scientific">Diploptera punctata</name>
    <name type="common">Pacific beetle cockroach</name>
    <dbReference type="NCBI Taxonomy" id="6984"/>
    <lineage>
        <taxon>Eukaryota</taxon>
        <taxon>Metazoa</taxon>
        <taxon>Ecdysozoa</taxon>
        <taxon>Arthropoda</taxon>
        <taxon>Hexapoda</taxon>
        <taxon>Insecta</taxon>
        <taxon>Pterygota</taxon>
        <taxon>Neoptera</taxon>
        <taxon>Polyneoptera</taxon>
        <taxon>Dictyoptera</taxon>
        <taxon>Blattodea</taxon>
        <taxon>Blaberoidea</taxon>
        <taxon>Blaberidae</taxon>
        <taxon>Diplopterinae</taxon>
        <taxon>Diploptera</taxon>
    </lineage>
</organism>
<feature type="non-terminal residue" evidence="3">
    <location>
        <position position="1"/>
    </location>
</feature>
<name>A0AAD8AG26_DIPPU</name>
<protein>
    <recommendedName>
        <fullName evidence="5">CDK5 regulatory subunit-associated protein 3</fullName>
    </recommendedName>
</protein>
<sequence length="464" mass="53161">EQYIPIDIHTNKLCDWLISRRHCNQDWQVHILSIREKINNAIQDMPVHEGITKLLTGSYINYFHCLKIIEILRETEAGSKNFFGSYGSQRMKDWQEVVKLYEKDSVYLAEAAQMLIRNVNYEVPSLKKQIAKYQQIQNECDKKEGEYSKASNTLRSEFQTLCKQLGIEGKKIKHELVDLIAELPDIYNKLIPEVKALNEAVQFYTEFVKFVLGKEHPGGCIALLKYVIEHGNTTTYEWTYGEPPLKIEEPPLNIVDEGEIDFGDLDNGNVNEIDFGDVTLEEGEIDWGMNVESPENNEEIDFNISLDESGIVVESSGTEGGVAKDKEALTVLDNPVTRNRFIDELMEVLYTFTFIRLFEMSGPSNLLMLSQLQNGSPVLQMQTSHSVQAMLTAVLELYLHRQKHDMRYVDHLANSLKQKLDLADKMVASQKAVQQQRKEAKEEVSNLQPKLKLIIARTKELQAE</sequence>
<dbReference type="Pfam" id="PF05600">
    <property type="entry name" value="CDK5RAP3"/>
    <property type="match status" value="1"/>
</dbReference>
<dbReference type="PANTHER" id="PTHR14894">
    <property type="entry name" value="CDK5 REGULATORY SUBUNIT-ASSOCIATED PROTEIN 3"/>
    <property type="match status" value="1"/>
</dbReference>
<comment type="caution">
    <text evidence="3">The sequence shown here is derived from an EMBL/GenBank/DDBJ whole genome shotgun (WGS) entry which is preliminary data.</text>
</comment>
<feature type="coiled-coil region" evidence="2">
    <location>
        <begin position="126"/>
        <end position="153"/>
    </location>
</feature>
<dbReference type="PANTHER" id="PTHR14894:SF0">
    <property type="entry name" value="CDK5 REGULATORY SUBUNIT-ASSOCIATED PROTEIN 3"/>
    <property type="match status" value="1"/>
</dbReference>
<dbReference type="Proteomes" id="UP001233999">
    <property type="component" value="Unassembled WGS sequence"/>
</dbReference>
<evidence type="ECO:0008006" key="5">
    <source>
        <dbReference type="Google" id="ProtNLM"/>
    </source>
</evidence>
<feature type="non-terminal residue" evidence="3">
    <location>
        <position position="464"/>
    </location>
</feature>
<keyword evidence="4" id="KW-1185">Reference proteome</keyword>
<evidence type="ECO:0000256" key="1">
    <source>
        <dbReference type="ARBA" id="ARBA00007478"/>
    </source>
</evidence>
<reference evidence="3" key="2">
    <citation type="submission" date="2023-05" db="EMBL/GenBank/DDBJ databases">
        <authorList>
            <person name="Fouks B."/>
        </authorList>
    </citation>
    <scope>NUCLEOTIDE SEQUENCE</scope>
    <source>
        <strain evidence="3">Stay&amp;Tobe</strain>
        <tissue evidence="3">Testes</tissue>
    </source>
</reference>
<accession>A0AAD8AG26</accession>
<gene>
    <name evidence="3" type="ORF">L9F63_010908</name>
</gene>
<dbReference type="InterPro" id="IPR008491">
    <property type="entry name" value="CDK5RAP3"/>
</dbReference>
<comment type="similarity">
    <text evidence="1">Belongs to the CDK5RAP3 family.</text>
</comment>
<evidence type="ECO:0000313" key="3">
    <source>
        <dbReference type="EMBL" id="KAJ9598386.1"/>
    </source>
</evidence>
<reference evidence="3" key="1">
    <citation type="journal article" date="2023" name="IScience">
        <title>Live-bearing cockroach genome reveals convergent evolutionary mechanisms linked to viviparity in insects and beyond.</title>
        <authorList>
            <person name="Fouks B."/>
            <person name="Harrison M.C."/>
            <person name="Mikhailova A.A."/>
            <person name="Marchal E."/>
            <person name="English S."/>
            <person name="Carruthers M."/>
            <person name="Jennings E.C."/>
            <person name="Chiamaka E.L."/>
            <person name="Frigard R.A."/>
            <person name="Pippel M."/>
            <person name="Attardo G.M."/>
            <person name="Benoit J.B."/>
            <person name="Bornberg-Bauer E."/>
            <person name="Tobe S.S."/>
        </authorList>
    </citation>
    <scope>NUCLEOTIDE SEQUENCE</scope>
    <source>
        <strain evidence="3">Stay&amp;Tobe</strain>
    </source>
</reference>